<protein>
    <submittedName>
        <fullName evidence="2">Uncharacterized protein</fullName>
    </submittedName>
</protein>
<feature type="region of interest" description="Disordered" evidence="1">
    <location>
        <begin position="99"/>
        <end position="125"/>
    </location>
</feature>
<feature type="compositionally biased region" description="Low complexity" evidence="1">
    <location>
        <begin position="104"/>
        <end position="125"/>
    </location>
</feature>
<accession>A0AAD6YN22</accession>
<feature type="region of interest" description="Disordered" evidence="1">
    <location>
        <begin position="149"/>
        <end position="262"/>
    </location>
</feature>
<feature type="region of interest" description="Disordered" evidence="1">
    <location>
        <begin position="1"/>
        <end position="86"/>
    </location>
</feature>
<feature type="compositionally biased region" description="Gly residues" evidence="1">
    <location>
        <begin position="253"/>
        <end position="262"/>
    </location>
</feature>
<proteinExistence type="predicted"/>
<sequence>MSLPDAASSNGQDRKVDSGDGLNDPPAANVDNDNVIPSDDENIHASQEQSSTTPPKTPPTEPASMPPLPDLSGLTLHSPSSVIIGTPFSDVHSARFEYPFPDKASTSSSPEITSSFSSISSSPSVPALVSVSQPQLVLPAPPTLQHFPASFPAPSELPNYSPTHPKMRAVNPPEPPSLTKRRQRWTLGLGSLTRKLSLRSGGAATGQESPGAEGNGRRRTMGDEHAQLGFGGGSTSLTTEEIPSSTRDDTAHGDGGGTGTYT</sequence>
<keyword evidence="3" id="KW-1185">Reference proteome</keyword>
<comment type="caution">
    <text evidence="2">The sequence shown here is derived from an EMBL/GenBank/DDBJ whole genome shotgun (WGS) entry which is preliminary data.</text>
</comment>
<dbReference type="Proteomes" id="UP001219525">
    <property type="component" value="Unassembled WGS sequence"/>
</dbReference>
<organism evidence="2 3">
    <name type="scientific">Mycena pura</name>
    <dbReference type="NCBI Taxonomy" id="153505"/>
    <lineage>
        <taxon>Eukaryota</taxon>
        <taxon>Fungi</taxon>
        <taxon>Dikarya</taxon>
        <taxon>Basidiomycota</taxon>
        <taxon>Agaricomycotina</taxon>
        <taxon>Agaricomycetes</taxon>
        <taxon>Agaricomycetidae</taxon>
        <taxon>Agaricales</taxon>
        <taxon>Marasmiineae</taxon>
        <taxon>Mycenaceae</taxon>
        <taxon>Mycena</taxon>
    </lineage>
</organism>
<feature type="compositionally biased region" description="Pro residues" evidence="1">
    <location>
        <begin position="55"/>
        <end position="69"/>
    </location>
</feature>
<evidence type="ECO:0000313" key="3">
    <source>
        <dbReference type="Proteomes" id="UP001219525"/>
    </source>
</evidence>
<feature type="compositionally biased region" description="Low complexity" evidence="1">
    <location>
        <begin position="23"/>
        <end position="35"/>
    </location>
</feature>
<dbReference type="EMBL" id="JARJCW010000005">
    <property type="protein sequence ID" value="KAJ7224351.1"/>
    <property type="molecule type" value="Genomic_DNA"/>
</dbReference>
<evidence type="ECO:0000313" key="2">
    <source>
        <dbReference type="EMBL" id="KAJ7224351.1"/>
    </source>
</evidence>
<evidence type="ECO:0000256" key="1">
    <source>
        <dbReference type="SAM" id="MobiDB-lite"/>
    </source>
</evidence>
<gene>
    <name evidence="2" type="ORF">GGX14DRAFT_649825</name>
</gene>
<name>A0AAD6YN22_9AGAR</name>
<dbReference type="AlphaFoldDB" id="A0AAD6YN22"/>
<reference evidence="2" key="1">
    <citation type="submission" date="2023-03" db="EMBL/GenBank/DDBJ databases">
        <title>Massive genome expansion in bonnet fungi (Mycena s.s.) driven by repeated elements and novel gene families across ecological guilds.</title>
        <authorList>
            <consortium name="Lawrence Berkeley National Laboratory"/>
            <person name="Harder C.B."/>
            <person name="Miyauchi S."/>
            <person name="Viragh M."/>
            <person name="Kuo A."/>
            <person name="Thoen E."/>
            <person name="Andreopoulos B."/>
            <person name="Lu D."/>
            <person name="Skrede I."/>
            <person name="Drula E."/>
            <person name="Henrissat B."/>
            <person name="Morin E."/>
            <person name="Kohler A."/>
            <person name="Barry K."/>
            <person name="LaButti K."/>
            <person name="Morin E."/>
            <person name="Salamov A."/>
            <person name="Lipzen A."/>
            <person name="Mereny Z."/>
            <person name="Hegedus B."/>
            <person name="Baldrian P."/>
            <person name="Stursova M."/>
            <person name="Weitz H."/>
            <person name="Taylor A."/>
            <person name="Grigoriev I.V."/>
            <person name="Nagy L.G."/>
            <person name="Martin F."/>
            <person name="Kauserud H."/>
        </authorList>
    </citation>
    <scope>NUCLEOTIDE SEQUENCE</scope>
    <source>
        <strain evidence="2">9144</strain>
    </source>
</reference>